<comment type="subunit">
    <text evidence="6">Monomer.</text>
</comment>
<accession>A0A1F5WDU6</accession>
<dbReference type="Pfam" id="PF00406">
    <property type="entry name" value="ADK"/>
    <property type="match status" value="1"/>
</dbReference>
<dbReference type="GO" id="GO:0005737">
    <property type="term" value="C:cytoplasm"/>
    <property type="evidence" value="ECO:0007669"/>
    <property type="project" value="UniProtKB-SubCell"/>
</dbReference>
<keyword evidence="6" id="KW-0067">ATP-binding</keyword>
<keyword evidence="1 5" id="KW-0808">Transferase</keyword>
<evidence type="ECO:0000313" key="8">
    <source>
        <dbReference type="Proteomes" id="UP000178276"/>
    </source>
</evidence>
<sequence length="189" mass="21594">MFLGRSGSGKDTQIEMLMRRPDLAGAIETNTGNILREIAKKETILGKKVKEILDTGKLTPGWLSFFAWLSYSRDLVKSNEILFSSGSPRRLEEAELEDRASEFLGRAKPVGVHIMVSREEAKKRLLLRKRGDDTEKSVDSRLDWFEDDVMPIIEHYKKEGRLIEVDGEGSREEIFARLEAGIENYFSKK</sequence>
<keyword evidence="2" id="KW-0545">Nucleotide biosynthesis</keyword>
<evidence type="ECO:0000256" key="1">
    <source>
        <dbReference type="ARBA" id="ARBA00022679"/>
    </source>
</evidence>
<dbReference type="GO" id="GO:0004017">
    <property type="term" value="F:AMP kinase activity"/>
    <property type="evidence" value="ECO:0007669"/>
    <property type="project" value="UniProtKB-EC"/>
</dbReference>
<dbReference type="Gene3D" id="3.40.50.300">
    <property type="entry name" value="P-loop containing nucleotide triphosphate hydrolases"/>
    <property type="match status" value="1"/>
</dbReference>
<comment type="catalytic activity">
    <reaction evidence="6">
        <text>AMP + ATP = 2 ADP</text>
        <dbReference type="Rhea" id="RHEA:12973"/>
        <dbReference type="ChEBI" id="CHEBI:30616"/>
        <dbReference type="ChEBI" id="CHEBI:456215"/>
        <dbReference type="ChEBI" id="CHEBI:456216"/>
        <dbReference type="EC" id="2.7.4.3"/>
    </reaction>
</comment>
<dbReference type="AlphaFoldDB" id="A0A1F5WDU6"/>
<reference evidence="7 8" key="1">
    <citation type="journal article" date="2016" name="Nat. Commun.">
        <title>Thousands of microbial genomes shed light on interconnected biogeochemical processes in an aquifer system.</title>
        <authorList>
            <person name="Anantharaman K."/>
            <person name="Brown C.T."/>
            <person name="Hug L.A."/>
            <person name="Sharon I."/>
            <person name="Castelle C.J."/>
            <person name="Probst A.J."/>
            <person name="Thomas B.C."/>
            <person name="Singh A."/>
            <person name="Wilkins M.J."/>
            <person name="Karaoz U."/>
            <person name="Brodie E.L."/>
            <person name="Williams K.H."/>
            <person name="Hubbard S.S."/>
            <person name="Banfield J.F."/>
        </authorList>
    </citation>
    <scope>NUCLEOTIDE SEQUENCE [LARGE SCALE GENOMIC DNA]</scope>
</reference>
<evidence type="ECO:0000256" key="5">
    <source>
        <dbReference type="RuleBase" id="RU003330"/>
    </source>
</evidence>
<comment type="caution">
    <text evidence="7">The sequence shown here is derived from an EMBL/GenBank/DDBJ whole genome shotgun (WGS) entry which is preliminary data.</text>
</comment>
<dbReference type="SUPFAM" id="SSF52540">
    <property type="entry name" value="P-loop containing nucleoside triphosphate hydrolases"/>
    <property type="match status" value="1"/>
</dbReference>
<dbReference type="InterPro" id="IPR000850">
    <property type="entry name" value="Adenylat/UMP-CMP_kin"/>
</dbReference>
<evidence type="ECO:0000313" key="7">
    <source>
        <dbReference type="EMBL" id="OGF73767.1"/>
    </source>
</evidence>
<dbReference type="EC" id="2.7.4.3" evidence="6"/>
<evidence type="ECO:0000256" key="3">
    <source>
        <dbReference type="ARBA" id="ARBA00022741"/>
    </source>
</evidence>
<dbReference type="STRING" id="1798331.A2W57_01300"/>
<keyword evidence="4 5" id="KW-0418">Kinase</keyword>
<proteinExistence type="inferred from homology"/>
<keyword evidence="3 6" id="KW-0547">Nucleotide-binding</keyword>
<gene>
    <name evidence="7" type="ORF">A2W57_01300</name>
</gene>
<dbReference type="GO" id="GO:0005524">
    <property type="term" value="F:ATP binding"/>
    <property type="evidence" value="ECO:0007669"/>
    <property type="project" value="UniProtKB-KW"/>
</dbReference>
<dbReference type="PRINTS" id="PR00094">
    <property type="entry name" value="ADENYLTKNASE"/>
</dbReference>
<dbReference type="InterPro" id="IPR027417">
    <property type="entry name" value="P-loop_NTPase"/>
</dbReference>
<name>A0A1F5WDU6_9BACT</name>
<evidence type="ECO:0000256" key="6">
    <source>
        <dbReference type="RuleBase" id="RU003331"/>
    </source>
</evidence>
<evidence type="ECO:0000256" key="4">
    <source>
        <dbReference type="ARBA" id="ARBA00022777"/>
    </source>
</evidence>
<dbReference type="PANTHER" id="PTHR23359">
    <property type="entry name" value="NUCLEOTIDE KINASE"/>
    <property type="match status" value="1"/>
</dbReference>
<organism evidence="7 8">
    <name type="scientific">Candidatus Giovannonibacteria bacterium RIFCSPHIGHO2_02_43_16</name>
    <dbReference type="NCBI Taxonomy" id="1798331"/>
    <lineage>
        <taxon>Bacteria</taxon>
        <taxon>Candidatus Giovannoniibacteriota</taxon>
    </lineage>
</organism>
<dbReference type="EMBL" id="MFHJ01000025">
    <property type="protein sequence ID" value="OGF73767.1"/>
    <property type="molecule type" value="Genomic_DNA"/>
</dbReference>
<comment type="subcellular location">
    <subcellularLocation>
        <location evidence="6">Cytoplasm</location>
    </subcellularLocation>
</comment>
<comment type="similarity">
    <text evidence="5">Belongs to the adenylate kinase family.</text>
</comment>
<dbReference type="Proteomes" id="UP000178276">
    <property type="component" value="Unassembled WGS sequence"/>
</dbReference>
<protein>
    <recommendedName>
        <fullName evidence="6">Adenylate kinase</fullName>
        <ecNumber evidence="6">2.7.4.3</ecNumber>
    </recommendedName>
</protein>
<evidence type="ECO:0000256" key="2">
    <source>
        <dbReference type="ARBA" id="ARBA00022727"/>
    </source>
</evidence>